<evidence type="ECO:0000313" key="4">
    <source>
        <dbReference type="Proteomes" id="UP000548476"/>
    </source>
</evidence>
<evidence type="ECO:0000313" key="3">
    <source>
        <dbReference type="EMBL" id="MBB6037140.1"/>
    </source>
</evidence>
<reference evidence="3 4" key="1">
    <citation type="submission" date="2020-08" db="EMBL/GenBank/DDBJ databases">
        <title>Genomic Encyclopedia of Type Strains, Phase IV (KMG-IV): sequencing the most valuable type-strain genomes for metagenomic binning, comparative biology and taxonomic classification.</title>
        <authorList>
            <person name="Goeker M."/>
        </authorList>
    </citation>
    <scope>NUCLEOTIDE SEQUENCE [LARGE SCALE GENOMIC DNA]</scope>
    <source>
        <strain evidence="3 4">YIM 65646</strain>
    </source>
</reference>
<keyword evidence="2" id="KW-1133">Transmembrane helix</keyword>
<feature type="transmembrane region" description="Helical" evidence="2">
    <location>
        <begin position="59"/>
        <end position="82"/>
    </location>
</feature>
<name>A0A841FYV6_9ACTN</name>
<feature type="region of interest" description="Disordered" evidence="1">
    <location>
        <begin position="282"/>
        <end position="342"/>
    </location>
</feature>
<keyword evidence="2" id="KW-0472">Membrane</keyword>
<feature type="compositionally biased region" description="Polar residues" evidence="1">
    <location>
        <begin position="112"/>
        <end position="124"/>
    </location>
</feature>
<gene>
    <name evidence="3" type="ORF">HNR73_005013</name>
</gene>
<feature type="region of interest" description="Disordered" evidence="1">
    <location>
        <begin position="85"/>
        <end position="124"/>
    </location>
</feature>
<keyword evidence="4" id="KW-1185">Reference proteome</keyword>
<proteinExistence type="predicted"/>
<feature type="compositionally biased region" description="Low complexity" evidence="1">
    <location>
        <begin position="89"/>
        <end position="101"/>
    </location>
</feature>
<dbReference type="EMBL" id="JACHGT010000011">
    <property type="protein sequence ID" value="MBB6037140.1"/>
    <property type="molecule type" value="Genomic_DNA"/>
</dbReference>
<feature type="region of interest" description="Disordered" evidence="1">
    <location>
        <begin position="164"/>
        <end position="189"/>
    </location>
</feature>
<keyword evidence="2" id="KW-0812">Transmembrane</keyword>
<accession>A0A841FYV6</accession>
<evidence type="ECO:0000256" key="1">
    <source>
        <dbReference type="SAM" id="MobiDB-lite"/>
    </source>
</evidence>
<dbReference type="Proteomes" id="UP000548476">
    <property type="component" value="Unassembled WGS sequence"/>
</dbReference>
<dbReference type="AlphaFoldDB" id="A0A841FYV6"/>
<comment type="caution">
    <text evidence="3">The sequence shown here is derived from an EMBL/GenBank/DDBJ whole genome shotgun (WGS) entry which is preliminary data.</text>
</comment>
<evidence type="ECO:0000256" key="2">
    <source>
        <dbReference type="SAM" id="Phobius"/>
    </source>
</evidence>
<feature type="compositionally biased region" description="Low complexity" evidence="1">
    <location>
        <begin position="296"/>
        <end position="319"/>
    </location>
</feature>
<protein>
    <submittedName>
        <fullName evidence="3">Uncharacterized protein</fullName>
    </submittedName>
</protein>
<organism evidence="3 4">
    <name type="scientific">Phytomonospora endophytica</name>
    <dbReference type="NCBI Taxonomy" id="714109"/>
    <lineage>
        <taxon>Bacteria</taxon>
        <taxon>Bacillati</taxon>
        <taxon>Actinomycetota</taxon>
        <taxon>Actinomycetes</taxon>
        <taxon>Micromonosporales</taxon>
        <taxon>Micromonosporaceae</taxon>
        <taxon>Phytomonospora</taxon>
    </lineage>
</organism>
<dbReference type="RefSeq" id="WP_184789961.1">
    <property type="nucleotide sequence ID" value="NZ_BONT01000106.1"/>
</dbReference>
<sequence length="342" mass="34148">MADRPDLHVGPDSPDDADRLLAEAFSSYRAAATDVFARTGSPNLFGEAKRSHRRRVATLGTAVVGSLSLLLGGVAVATTVAYNPDPDTNATAGVDDGANGVDDQHDPDGMSVSASPNPDGATSTADAANLRNAELTLPAWPGGLASACPAGTFQFTDGVVAPQIPDEATPLTDPSGDPSGEPTQLPPPPTPAWHVLPGSAPALYANVDDADGEELLVPVGCGDEIVHGLVALSGGTPLGFVYAGVDAYDQITGVDVTAGVVGVAVTDDGVAAIRHYRWEGGSFVEDPAGPSPSPSSPSGSPSGSPGTTDPTNPGDTNNTTPPPAGDGTGEDKPDGSAETNAT</sequence>